<dbReference type="InterPro" id="IPR053157">
    <property type="entry name" value="Sterol_Uptake_Regulator"/>
</dbReference>
<evidence type="ECO:0000256" key="1">
    <source>
        <dbReference type="ARBA" id="ARBA00023242"/>
    </source>
</evidence>
<comment type="caution">
    <text evidence="4">The sequence shown here is derived from an EMBL/GenBank/DDBJ whole genome shotgun (WGS) entry which is preliminary data.</text>
</comment>
<dbReference type="SMART" id="SM00066">
    <property type="entry name" value="GAL4"/>
    <property type="match status" value="1"/>
</dbReference>
<dbReference type="PANTHER" id="PTHR47784:SF5">
    <property type="entry name" value="STEROL UPTAKE CONTROL PROTEIN 2"/>
    <property type="match status" value="1"/>
</dbReference>
<dbReference type="Pfam" id="PF00172">
    <property type="entry name" value="Zn_clus"/>
    <property type="match status" value="1"/>
</dbReference>
<dbReference type="SUPFAM" id="SSF57701">
    <property type="entry name" value="Zn2/Cys6 DNA-binding domain"/>
    <property type="match status" value="1"/>
</dbReference>
<dbReference type="Proteomes" id="UP001642405">
    <property type="component" value="Unassembled WGS sequence"/>
</dbReference>
<sequence length="600" mass="65742">MSRLSEDSFGLDGTDAESLPSQGAAAAATDRPYHAKRPHKKSRAGCINCKTRKVKCNEERPRCRACTLRREDCVYPSAVQASVASNSSAASSSTTPLRSARSTAAGRAAVASSAATAASRALTCSSSSSSSTSEAGDVVHYFRGASPGVASTAGEMPLGGWASGSTSKPAGMSVGYRSRGGSNLVRNGFTVIDEPLFVPAAVDMVDMKLLWFYTAKGFDAFAAEAGHHPKVDEILQVSIPRHAFASRFLMDCLLALSALELQMLNQPIAPSRVLMYRARAFAGYRKAVEEARPETFPALLACSLLLCALSSEMFRDAESTPLYILDWMVVWRGIGLIVKIIEPDVLFKSGMYMLFARPPVNLDSSAKHIPNQMLFMVSSIGQDDPDFTYIETYYETLKFLGSLYRELESGIGRILNLRTITWFTFLPKDFVDIARERRPRALVIIAHYLVFAKLCGRLWWMHGIADKEIKDVLNTLEEEWMGYLAAPIAALDTTDEIELGKILLNNRSWKPDFIYDPVRDSQISGLTLVDNSGHNVVYNGTWLQADTGNKAVWNIQEPLDTTVAVFKPGELSVFRQLSIENAEGESEAPATTPGDDFNVF</sequence>
<evidence type="ECO:0000259" key="3">
    <source>
        <dbReference type="PROSITE" id="PS50048"/>
    </source>
</evidence>
<dbReference type="PROSITE" id="PS50048">
    <property type="entry name" value="ZN2_CY6_FUNGAL_2"/>
    <property type="match status" value="1"/>
</dbReference>
<dbReference type="PANTHER" id="PTHR47784">
    <property type="entry name" value="STEROL UPTAKE CONTROL PROTEIN 2"/>
    <property type="match status" value="1"/>
</dbReference>
<protein>
    <recommendedName>
        <fullName evidence="3">Zn(2)-C6 fungal-type domain-containing protein</fullName>
    </recommendedName>
</protein>
<dbReference type="CDD" id="cd00067">
    <property type="entry name" value="GAL4"/>
    <property type="match status" value="1"/>
</dbReference>
<reference evidence="4 5" key="1">
    <citation type="submission" date="2024-01" db="EMBL/GenBank/DDBJ databases">
        <authorList>
            <person name="Allen C."/>
            <person name="Tagirdzhanova G."/>
        </authorList>
    </citation>
    <scope>NUCLEOTIDE SEQUENCE [LARGE SCALE GENOMIC DNA]</scope>
</reference>
<accession>A0ABP0CF15</accession>
<evidence type="ECO:0000313" key="5">
    <source>
        <dbReference type="Proteomes" id="UP001642405"/>
    </source>
</evidence>
<organism evidence="4 5">
    <name type="scientific">Sporothrix curviconia</name>
    <dbReference type="NCBI Taxonomy" id="1260050"/>
    <lineage>
        <taxon>Eukaryota</taxon>
        <taxon>Fungi</taxon>
        <taxon>Dikarya</taxon>
        <taxon>Ascomycota</taxon>
        <taxon>Pezizomycotina</taxon>
        <taxon>Sordariomycetes</taxon>
        <taxon>Sordariomycetidae</taxon>
        <taxon>Ophiostomatales</taxon>
        <taxon>Ophiostomataceae</taxon>
        <taxon>Sporothrix</taxon>
    </lineage>
</organism>
<dbReference type="PROSITE" id="PS00463">
    <property type="entry name" value="ZN2_CY6_FUNGAL_1"/>
    <property type="match status" value="1"/>
</dbReference>
<keyword evidence="5" id="KW-1185">Reference proteome</keyword>
<evidence type="ECO:0000256" key="2">
    <source>
        <dbReference type="SAM" id="MobiDB-lite"/>
    </source>
</evidence>
<feature type="domain" description="Zn(2)-C6 fungal-type" evidence="3">
    <location>
        <begin position="45"/>
        <end position="75"/>
    </location>
</feature>
<dbReference type="EMBL" id="CAWUHB010000055">
    <property type="protein sequence ID" value="CAK7230679.1"/>
    <property type="molecule type" value="Genomic_DNA"/>
</dbReference>
<dbReference type="Gene3D" id="4.10.240.10">
    <property type="entry name" value="Zn(2)-C6 fungal-type DNA-binding domain"/>
    <property type="match status" value="1"/>
</dbReference>
<dbReference type="InterPro" id="IPR001138">
    <property type="entry name" value="Zn2Cys6_DnaBD"/>
</dbReference>
<feature type="region of interest" description="Disordered" evidence="2">
    <location>
        <begin position="1"/>
        <end position="39"/>
    </location>
</feature>
<proteinExistence type="predicted"/>
<gene>
    <name evidence="4" type="ORF">SCUCBS95973_007653</name>
</gene>
<name>A0ABP0CF15_9PEZI</name>
<keyword evidence="1" id="KW-0539">Nucleus</keyword>
<evidence type="ECO:0000313" key="4">
    <source>
        <dbReference type="EMBL" id="CAK7230679.1"/>
    </source>
</evidence>
<dbReference type="InterPro" id="IPR036864">
    <property type="entry name" value="Zn2-C6_fun-type_DNA-bd_sf"/>
</dbReference>